<dbReference type="Gene3D" id="3.30.565.60">
    <property type="match status" value="1"/>
</dbReference>
<dbReference type="OrthoDB" id="613884at2"/>
<name>A0A1W2DTI3_9SPHI</name>
<dbReference type="EMBL" id="FWYB01000008">
    <property type="protein sequence ID" value="SMD00358.1"/>
    <property type="molecule type" value="Genomic_DNA"/>
</dbReference>
<dbReference type="Pfam" id="PF13749">
    <property type="entry name" value="HATPase_c_4"/>
    <property type="match status" value="1"/>
</dbReference>
<feature type="domain" description="HTH deoR-type" evidence="3">
    <location>
        <begin position="79"/>
        <end position="134"/>
    </location>
</feature>
<proteinExistence type="predicted"/>
<gene>
    <name evidence="4" type="ORF">SAMN04488101_10824</name>
</gene>
<dbReference type="Gene3D" id="1.10.10.10">
    <property type="entry name" value="Winged helix-like DNA-binding domain superfamily/Winged helix DNA-binding domain"/>
    <property type="match status" value="1"/>
</dbReference>
<dbReference type="PROSITE" id="PS51000">
    <property type="entry name" value="HTH_DEOR_2"/>
    <property type="match status" value="1"/>
</dbReference>
<dbReference type="InterPro" id="IPR038475">
    <property type="entry name" value="RecG_C_sf"/>
</dbReference>
<dbReference type="InterPro" id="IPR036390">
    <property type="entry name" value="WH_DNA-bd_sf"/>
</dbReference>
<protein>
    <submittedName>
        <fullName evidence="4">HTH domain-containing protein</fullName>
    </submittedName>
</protein>
<dbReference type="PANTHER" id="PTHR30595">
    <property type="entry name" value="GLPR-RELATED TRANSCRIPTIONAL REPRESSOR"/>
    <property type="match status" value="1"/>
</dbReference>
<reference evidence="4 5" key="1">
    <citation type="submission" date="2017-04" db="EMBL/GenBank/DDBJ databases">
        <authorList>
            <person name="Afonso C.L."/>
            <person name="Miller P.J."/>
            <person name="Scott M.A."/>
            <person name="Spackman E."/>
            <person name="Goraichik I."/>
            <person name="Dimitrov K.M."/>
            <person name="Suarez D.L."/>
            <person name="Swayne D.E."/>
        </authorList>
    </citation>
    <scope>NUCLEOTIDE SEQUENCE [LARGE SCALE GENOMIC DNA]</scope>
    <source>
        <strain evidence="4 5">DSM 19625</strain>
    </source>
</reference>
<evidence type="ECO:0000256" key="1">
    <source>
        <dbReference type="ARBA" id="ARBA00023015"/>
    </source>
</evidence>
<dbReference type="SUPFAM" id="SSF46785">
    <property type="entry name" value="Winged helix' DNA-binding domain"/>
    <property type="match status" value="1"/>
</dbReference>
<dbReference type="InterPro" id="IPR013196">
    <property type="entry name" value="HTH_11"/>
</dbReference>
<dbReference type="InterPro" id="IPR001034">
    <property type="entry name" value="DeoR_HTH"/>
</dbReference>
<evidence type="ECO:0000259" key="3">
    <source>
        <dbReference type="PROSITE" id="PS51000"/>
    </source>
</evidence>
<evidence type="ECO:0000256" key="2">
    <source>
        <dbReference type="ARBA" id="ARBA00023163"/>
    </source>
</evidence>
<evidence type="ECO:0000313" key="4">
    <source>
        <dbReference type="EMBL" id="SMD00358.1"/>
    </source>
</evidence>
<accession>A0A1W2DTI3</accession>
<dbReference type="PANTHER" id="PTHR30595:SF6">
    <property type="entry name" value="SCHLAFEN ALBA-2 DOMAIN-CONTAINING PROTEIN"/>
    <property type="match status" value="1"/>
</dbReference>
<dbReference type="InterPro" id="IPR036388">
    <property type="entry name" value="WH-like_DNA-bd_sf"/>
</dbReference>
<organism evidence="4 5">
    <name type="scientific">Pedobacter nyackensis</name>
    <dbReference type="NCBI Taxonomy" id="475255"/>
    <lineage>
        <taxon>Bacteria</taxon>
        <taxon>Pseudomonadati</taxon>
        <taxon>Bacteroidota</taxon>
        <taxon>Sphingobacteriia</taxon>
        <taxon>Sphingobacteriales</taxon>
        <taxon>Sphingobacteriaceae</taxon>
        <taxon>Pedobacter</taxon>
    </lineage>
</organism>
<dbReference type="RefSeq" id="WP_084290138.1">
    <property type="nucleotide sequence ID" value="NZ_FWYB01000008.1"/>
</dbReference>
<dbReference type="AlphaFoldDB" id="A0A1W2DTI3"/>
<evidence type="ECO:0000313" key="5">
    <source>
        <dbReference type="Proteomes" id="UP000192678"/>
    </source>
</evidence>
<keyword evidence="1" id="KW-0805">Transcription regulation</keyword>
<dbReference type="GO" id="GO:0003700">
    <property type="term" value="F:DNA-binding transcription factor activity"/>
    <property type="evidence" value="ECO:0007669"/>
    <property type="project" value="InterPro"/>
</dbReference>
<dbReference type="Proteomes" id="UP000192678">
    <property type="component" value="Unassembled WGS sequence"/>
</dbReference>
<dbReference type="Pfam" id="PF08279">
    <property type="entry name" value="HTH_11"/>
    <property type="match status" value="1"/>
</dbReference>
<dbReference type="STRING" id="475255.SAMN04488101_10824"/>
<sequence>MDTYTSKLRNKLIAEAFYLTKDIEKYGTGFFRIRKEIKDYPTMKFQYKEQVGGFLTELSYITQKITTVSANDTLNDTLNKERFGDILELIKLNKEISMLELSKQLHVSRITISRDLEKLREKGIIKRIGSKKVGFWEIV</sequence>
<keyword evidence="5" id="KW-1185">Reference proteome</keyword>
<keyword evidence="2" id="KW-0804">Transcription</keyword>